<dbReference type="PANTHER" id="PTHR11452">
    <property type="entry name" value="ALPHA-GALACTOSIDASE/ALPHA-N-ACETYLGALACTOSAMINIDASE"/>
    <property type="match status" value="1"/>
</dbReference>
<gene>
    <name evidence="10" type="ORF">SAMN05216223_113156</name>
</gene>
<keyword evidence="5" id="KW-0624">Polysaccharide degradation</keyword>
<dbReference type="InterPro" id="IPR006311">
    <property type="entry name" value="TAT_signal"/>
</dbReference>
<evidence type="ECO:0000256" key="5">
    <source>
        <dbReference type="ARBA" id="ARBA00023326"/>
    </source>
</evidence>
<feature type="domain" description="Fibronectin type-III" evidence="8">
    <location>
        <begin position="502"/>
        <end position="588"/>
    </location>
</feature>
<dbReference type="SUPFAM" id="SSF51445">
    <property type="entry name" value="(Trans)glycosidases"/>
    <property type="match status" value="1"/>
</dbReference>
<dbReference type="SMART" id="SM00060">
    <property type="entry name" value="FN3"/>
    <property type="match status" value="1"/>
</dbReference>
<dbReference type="PANTHER" id="PTHR11452:SF33">
    <property type="entry name" value="ALPHA-GALACTOSIDASE 2"/>
    <property type="match status" value="1"/>
</dbReference>
<dbReference type="Pfam" id="PF16499">
    <property type="entry name" value="Melibiase_2"/>
    <property type="match status" value="2"/>
</dbReference>
<dbReference type="InterPro" id="IPR036116">
    <property type="entry name" value="FN3_sf"/>
</dbReference>
<dbReference type="InterPro" id="IPR013785">
    <property type="entry name" value="Aldolase_TIM"/>
</dbReference>
<dbReference type="AlphaFoldDB" id="A0A1H6DB27"/>
<dbReference type="Gene3D" id="3.20.20.70">
    <property type="entry name" value="Aldolase class I"/>
    <property type="match status" value="1"/>
</dbReference>
<dbReference type="InterPro" id="IPR017853">
    <property type="entry name" value="GH"/>
</dbReference>
<evidence type="ECO:0000256" key="7">
    <source>
        <dbReference type="SAM" id="SignalP"/>
    </source>
</evidence>
<evidence type="ECO:0000256" key="4">
    <source>
        <dbReference type="ARBA" id="ARBA00023295"/>
    </source>
</evidence>
<evidence type="ECO:0000256" key="1">
    <source>
        <dbReference type="ARBA" id="ARBA00009743"/>
    </source>
</evidence>
<evidence type="ECO:0000259" key="8">
    <source>
        <dbReference type="PROSITE" id="PS50853"/>
    </source>
</evidence>
<dbReference type="EMBL" id="FNVU01000013">
    <property type="protein sequence ID" value="SEG82501.1"/>
    <property type="molecule type" value="Genomic_DNA"/>
</dbReference>
<dbReference type="Pfam" id="PF17801">
    <property type="entry name" value="Melibiase_C"/>
    <property type="match status" value="1"/>
</dbReference>
<dbReference type="GO" id="GO:0004557">
    <property type="term" value="F:alpha-galactosidase activity"/>
    <property type="evidence" value="ECO:0007669"/>
    <property type="project" value="UniProtKB-EC"/>
</dbReference>
<dbReference type="CDD" id="cd00063">
    <property type="entry name" value="FN3"/>
    <property type="match status" value="1"/>
</dbReference>
<dbReference type="PRINTS" id="PR00740">
    <property type="entry name" value="GLHYDRLASE27"/>
</dbReference>
<proteinExistence type="inferred from homology"/>
<feature type="chain" id="PRO_5009295697" description="Alpha-galactosidase" evidence="7">
    <location>
        <begin position="46"/>
        <end position="716"/>
    </location>
</feature>
<evidence type="ECO:0000313" key="11">
    <source>
        <dbReference type="Proteomes" id="UP000236754"/>
    </source>
</evidence>
<protein>
    <recommendedName>
        <fullName evidence="6">Alpha-galactosidase</fullName>
        <ecNumber evidence="6">3.2.1.22</ecNumber>
    </recommendedName>
    <alternativeName>
        <fullName evidence="6">Melibiase</fullName>
    </alternativeName>
</protein>
<keyword evidence="11" id="KW-1185">Reference proteome</keyword>
<keyword evidence="6" id="KW-1015">Disulfide bond</keyword>
<dbReference type="EC" id="3.2.1.22" evidence="6"/>
<accession>A0A1H6DB27</accession>
<dbReference type="InterPro" id="IPR008979">
    <property type="entry name" value="Galactose-bd-like_sf"/>
</dbReference>
<reference evidence="10 11" key="1">
    <citation type="submission" date="2016-10" db="EMBL/GenBank/DDBJ databases">
        <authorList>
            <person name="de Groot N.N."/>
        </authorList>
    </citation>
    <scope>NUCLEOTIDE SEQUENCE [LARGE SCALE GENOMIC DNA]</scope>
    <source>
        <strain evidence="10 11">CGMCC 4.2023</strain>
    </source>
</reference>
<keyword evidence="2 7" id="KW-0732">Signal</keyword>
<dbReference type="PROSITE" id="PS51175">
    <property type="entry name" value="CBM6"/>
    <property type="match status" value="1"/>
</dbReference>
<comment type="catalytic activity">
    <reaction evidence="6">
        <text>Hydrolysis of terminal, non-reducing alpha-D-galactose residues in alpha-D-galactosides, including galactose oligosaccharides, galactomannans and galactolipids.</text>
        <dbReference type="EC" id="3.2.1.22"/>
    </reaction>
</comment>
<dbReference type="Gene3D" id="2.60.40.10">
    <property type="entry name" value="Immunoglobulins"/>
    <property type="match status" value="1"/>
</dbReference>
<dbReference type="InterPro" id="IPR013780">
    <property type="entry name" value="Glyco_hydro_b"/>
</dbReference>
<name>A0A1H6DB27_9ACTN</name>
<dbReference type="SUPFAM" id="SSF49785">
    <property type="entry name" value="Galactose-binding domain-like"/>
    <property type="match status" value="1"/>
</dbReference>
<dbReference type="GO" id="GO:0000272">
    <property type="term" value="P:polysaccharide catabolic process"/>
    <property type="evidence" value="ECO:0007669"/>
    <property type="project" value="UniProtKB-KW"/>
</dbReference>
<dbReference type="Gene3D" id="2.60.120.260">
    <property type="entry name" value="Galactose-binding domain-like"/>
    <property type="match status" value="1"/>
</dbReference>
<evidence type="ECO:0000256" key="6">
    <source>
        <dbReference type="RuleBase" id="RU361168"/>
    </source>
</evidence>
<dbReference type="GO" id="GO:0030246">
    <property type="term" value="F:carbohydrate binding"/>
    <property type="evidence" value="ECO:0007669"/>
    <property type="project" value="InterPro"/>
</dbReference>
<dbReference type="RefSeq" id="WP_407642893.1">
    <property type="nucleotide sequence ID" value="NZ_FNVU01000013.1"/>
</dbReference>
<feature type="domain" description="CBM6" evidence="9">
    <location>
        <begin position="592"/>
        <end position="716"/>
    </location>
</feature>
<dbReference type="PROSITE" id="PS51318">
    <property type="entry name" value="TAT"/>
    <property type="match status" value="1"/>
</dbReference>
<dbReference type="InterPro" id="IPR041233">
    <property type="entry name" value="Melibiase_C"/>
</dbReference>
<evidence type="ECO:0000256" key="3">
    <source>
        <dbReference type="ARBA" id="ARBA00022801"/>
    </source>
</evidence>
<evidence type="ECO:0000313" key="10">
    <source>
        <dbReference type="EMBL" id="SEG82501.1"/>
    </source>
</evidence>
<dbReference type="Pfam" id="PF00041">
    <property type="entry name" value="fn3"/>
    <property type="match status" value="1"/>
</dbReference>
<dbReference type="SUPFAM" id="SSF49265">
    <property type="entry name" value="Fibronectin type III"/>
    <property type="match status" value="1"/>
</dbReference>
<keyword evidence="5" id="KW-0119">Carbohydrate metabolism</keyword>
<organism evidence="10 11">
    <name type="scientific">Actinacidiphila yanglinensis</name>
    <dbReference type="NCBI Taxonomy" id="310779"/>
    <lineage>
        <taxon>Bacteria</taxon>
        <taxon>Bacillati</taxon>
        <taxon>Actinomycetota</taxon>
        <taxon>Actinomycetes</taxon>
        <taxon>Kitasatosporales</taxon>
        <taxon>Streptomycetaceae</taxon>
        <taxon>Actinacidiphila</taxon>
    </lineage>
</organism>
<dbReference type="InterPro" id="IPR013783">
    <property type="entry name" value="Ig-like_fold"/>
</dbReference>
<dbReference type="InterPro" id="IPR002241">
    <property type="entry name" value="Glyco_hydro_27"/>
</dbReference>
<dbReference type="Gene3D" id="2.60.40.1180">
    <property type="entry name" value="Golgi alpha-mannosidase II"/>
    <property type="match status" value="1"/>
</dbReference>
<comment type="similarity">
    <text evidence="1 6">Belongs to the glycosyl hydrolase 27 family.</text>
</comment>
<dbReference type="SUPFAM" id="SSF51011">
    <property type="entry name" value="Glycosyl hydrolase domain"/>
    <property type="match status" value="1"/>
</dbReference>
<sequence length="716" mass="74139">MARPAGLLRHPRSGRQRRTGMLALLAATAAGAVTAALAVPAAASAAPAAAHSATASASTSVQASATSKPATVLADKPYMGWSSWSLESTNAPGYGGEAWLTEGHVLQQADVVASKLKSHGYDYVNVDAGWNVDADGHNTSDSFGRPIPDATKFPHGMKYVGDQLHKKGLKFGLYLAVGLYIDAYNDGKTPVYGAPGCTTKDLVYPDLRKTSGWDNVSYQMDFSTPCAQQYINSVASELASWGVDFLKIDGVGPGSGQGDAAHDNIPDVQAWHAALQRTGRPIQLTLSWSLSHTQAATWKANANGWRVDTDVECYCDTLATWNNSVKQRWNDVVQWIPDAGPGHWNNLDSLDVGDGALDGLTDTERQSYETLWAIESAPLYTGDDLTKLDSYGLSLLTNDEVIAVDQAGHPAKPVSQSTDQQTWYARNADGSYTVALFNLGSDAANVTADFSDLGITGKASVRDLWSHKNLGSAGGKITENLPSHGSRLFTITPAGTAAAPGTPLAVHGTASTASSVSLAWDAVNTGKVTATGYTVYADGRKAVATSGTTATVTGLTAGAGHSFTVVAHDAHGRTSAPSKAVAVTTPAATGPVAYEAEAPGNTLSGGASIADCAGCSGGKKVGNLGGTGNTLTVNGVTAPADGTYLMRLDYADGSSGRTIVITVDGTSFQLPLAGSNDNNWGAAQSVTVPVHLKAGANTIGFGNPTDYASDIDRITV</sequence>
<dbReference type="CDD" id="cd04081">
    <property type="entry name" value="CBM35_galactosidase-like"/>
    <property type="match status" value="1"/>
</dbReference>
<dbReference type="Proteomes" id="UP000236754">
    <property type="component" value="Unassembled WGS sequence"/>
</dbReference>
<feature type="signal peptide" evidence="7">
    <location>
        <begin position="1"/>
        <end position="45"/>
    </location>
</feature>
<dbReference type="CDD" id="cd14792">
    <property type="entry name" value="GH27"/>
    <property type="match status" value="1"/>
</dbReference>
<dbReference type="InterPro" id="IPR003961">
    <property type="entry name" value="FN3_dom"/>
</dbReference>
<evidence type="ECO:0000256" key="2">
    <source>
        <dbReference type="ARBA" id="ARBA00022729"/>
    </source>
</evidence>
<evidence type="ECO:0000259" key="9">
    <source>
        <dbReference type="PROSITE" id="PS51175"/>
    </source>
</evidence>
<dbReference type="InterPro" id="IPR005084">
    <property type="entry name" value="CBM6"/>
</dbReference>
<keyword evidence="3 6" id="KW-0378">Hydrolase</keyword>
<keyword evidence="4 6" id="KW-0326">Glycosidase</keyword>
<dbReference type="PROSITE" id="PS50853">
    <property type="entry name" value="FN3"/>
    <property type="match status" value="1"/>
</dbReference>